<dbReference type="PROSITE" id="PS00356">
    <property type="entry name" value="HTH_LACI_1"/>
    <property type="match status" value="1"/>
</dbReference>
<feature type="domain" description="HTH lacI-type" evidence="4">
    <location>
        <begin position="15"/>
        <end position="69"/>
    </location>
</feature>
<evidence type="ECO:0000259" key="4">
    <source>
        <dbReference type="PROSITE" id="PS50932"/>
    </source>
</evidence>
<dbReference type="SUPFAM" id="SSF47413">
    <property type="entry name" value="lambda repressor-like DNA-binding domains"/>
    <property type="match status" value="1"/>
</dbReference>
<dbReference type="Gene3D" id="3.40.50.2300">
    <property type="match status" value="2"/>
</dbReference>
<name>A0ABS4TNR6_9PSEU</name>
<dbReference type="InterPro" id="IPR046335">
    <property type="entry name" value="LacI/GalR-like_sensor"/>
</dbReference>
<dbReference type="Gene3D" id="1.10.260.40">
    <property type="entry name" value="lambda repressor-like DNA-binding domains"/>
    <property type="match status" value="1"/>
</dbReference>
<evidence type="ECO:0000256" key="3">
    <source>
        <dbReference type="ARBA" id="ARBA00023163"/>
    </source>
</evidence>
<proteinExistence type="predicted"/>
<dbReference type="SUPFAM" id="SSF53822">
    <property type="entry name" value="Periplasmic binding protein-like I"/>
    <property type="match status" value="1"/>
</dbReference>
<organism evidence="5 6">
    <name type="scientific">Kibdelosporangium banguiense</name>
    <dbReference type="NCBI Taxonomy" id="1365924"/>
    <lineage>
        <taxon>Bacteria</taxon>
        <taxon>Bacillati</taxon>
        <taxon>Actinomycetota</taxon>
        <taxon>Actinomycetes</taxon>
        <taxon>Pseudonocardiales</taxon>
        <taxon>Pseudonocardiaceae</taxon>
        <taxon>Kibdelosporangium</taxon>
    </lineage>
</organism>
<dbReference type="GO" id="GO:0003677">
    <property type="term" value="F:DNA binding"/>
    <property type="evidence" value="ECO:0007669"/>
    <property type="project" value="UniProtKB-KW"/>
</dbReference>
<dbReference type="EMBL" id="JAGINW010000001">
    <property type="protein sequence ID" value="MBP2326024.1"/>
    <property type="molecule type" value="Genomic_DNA"/>
</dbReference>
<dbReference type="PANTHER" id="PTHR30146:SF109">
    <property type="entry name" value="HTH-TYPE TRANSCRIPTIONAL REGULATOR GALS"/>
    <property type="match status" value="1"/>
</dbReference>
<dbReference type="PROSITE" id="PS50932">
    <property type="entry name" value="HTH_LACI_2"/>
    <property type="match status" value="1"/>
</dbReference>
<dbReference type="InterPro" id="IPR010982">
    <property type="entry name" value="Lambda_DNA-bd_dom_sf"/>
</dbReference>
<evidence type="ECO:0000256" key="1">
    <source>
        <dbReference type="ARBA" id="ARBA00023015"/>
    </source>
</evidence>
<keyword evidence="2 5" id="KW-0238">DNA-binding</keyword>
<dbReference type="RefSeq" id="WP_209643145.1">
    <property type="nucleotide sequence ID" value="NZ_JAGINW010000001.1"/>
</dbReference>
<protein>
    <submittedName>
        <fullName evidence="5">DNA-binding LacI/PurR family transcriptional regulator</fullName>
    </submittedName>
</protein>
<gene>
    <name evidence="5" type="ORF">JOF56_006409</name>
</gene>
<dbReference type="InterPro" id="IPR000843">
    <property type="entry name" value="HTH_LacI"/>
</dbReference>
<dbReference type="InterPro" id="IPR028082">
    <property type="entry name" value="Peripla_BP_I"/>
</dbReference>
<keyword evidence="6" id="KW-1185">Reference proteome</keyword>
<dbReference type="SMART" id="SM00354">
    <property type="entry name" value="HTH_LACI"/>
    <property type="match status" value="1"/>
</dbReference>
<dbReference type="Pfam" id="PF13377">
    <property type="entry name" value="Peripla_BP_3"/>
    <property type="match status" value="1"/>
</dbReference>
<dbReference type="CDD" id="cd01574">
    <property type="entry name" value="PBP1_LacI"/>
    <property type="match status" value="1"/>
</dbReference>
<accession>A0ABS4TNR6</accession>
<sequence length="338" mass="35539">MDVTGHTTSSRPKAASIRDVAKAAGVSHQTVSRVINGSSKVKEATRDRVLAAVEELGFRRSATAVALAHGRTRALTVLTGNTTLYGYAAVLQGIEEASRAAGMSLAISVLESDEETAVRAAVEHAVDDSGALIVIAYDKAGVQAQRMIPEDVPHVVAVETPADDEGRQRPWIWTDDRAAAAEATRYLLGLGHRTVHYVAIPLLTESSPRAAGWRTALLEAGAPVPEPLGDGWDTKAGYEAGRMLAADPSVTAVLCGNDDLALGVIRAMHEAGRAIPGEVSVIGFDDAPQSAYFTPSLTTVRLDFAGLGRACFSLLHDQIAEPVIAPHLIIRESTGSPA</sequence>
<dbReference type="PRINTS" id="PR00036">
    <property type="entry name" value="HTHLACI"/>
</dbReference>
<evidence type="ECO:0000313" key="6">
    <source>
        <dbReference type="Proteomes" id="UP001519332"/>
    </source>
</evidence>
<dbReference type="PANTHER" id="PTHR30146">
    <property type="entry name" value="LACI-RELATED TRANSCRIPTIONAL REPRESSOR"/>
    <property type="match status" value="1"/>
</dbReference>
<keyword evidence="1" id="KW-0805">Transcription regulation</keyword>
<reference evidence="5 6" key="1">
    <citation type="submission" date="2021-03" db="EMBL/GenBank/DDBJ databases">
        <title>Sequencing the genomes of 1000 actinobacteria strains.</title>
        <authorList>
            <person name="Klenk H.-P."/>
        </authorList>
    </citation>
    <scope>NUCLEOTIDE SEQUENCE [LARGE SCALE GENOMIC DNA]</scope>
    <source>
        <strain evidence="5 6">DSM 46670</strain>
    </source>
</reference>
<comment type="caution">
    <text evidence="5">The sequence shown here is derived from an EMBL/GenBank/DDBJ whole genome shotgun (WGS) entry which is preliminary data.</text>
</comment>
<evidence type="ECO:0000313" key="5">
    <source>
        <dbReference type="EMBL" id="MBP2326024.1"/>
    </source>
</evidence>
<dbReference type="Pfam" id="PF00356">
    <property type="entry name" value="LacI"/>
    <property type="match status" value="1"/>
</dbReference>
<dbReference type="Proteomes" id="UP001519332">
    <property type="component" value="Unassembled WGS sequence"/>
</dbReference>
<dbReference type="CDD" id="cd01392">
    <property type="entry name" value="HTH_LacI"/>
    <property type="match status" value="1"/>
</dbReference>
<evidence type="ECO:0000256" key="2">
    <source>
        <dbReference type="ARBA" id="ARBA00023125"/>
    </source>
</evidence>
<keyword evidence="3" id="KW-0804">Transcription</keyword>